<keyword evidence="3" id="KW-1185">Reference proteome</keyword>
<dbReference type="AlphaFoldDB" id="A0AAW1D0L0"/>
<evidence type="ECO:0000313" key="2">
    <source>
        <dbReference type="EMBL" id="KAK9504531.1"/>
    </source>
</evidence>
<keyword evidence="1" id="KW-1133">Transmembrane helix</keyword>
<keyword evidence="1" id="KW-0812">Transmembrane</keyword>
<protein>
    <submittedName>
        <fullName evidence="2">Uncharacterized protein</fullName>
    </submittedName>
</protein>
<accession>A0AAW1D0L0</accession>
<organism evidence="2 3">
    <name type="scientific">Rhynocoris fuscipes</name>
    <dbReference type="NCBI Taxonomy" id="488301"/>
    <lineage>
        <taxon>Eukaryota</taxon>
        <taxon>Metazoa</taxon>
        <taxon>Ecdysozoa</taxon>
        <taxon>Arthropoda</taxon>
        <taxon>Hexapoda</taxon>
        <taxon>Insecta</taxon>
        <taxon>Pterygota</taxon>
        <taxon>Neoptera</taxon>
        <taxon>Paraneoptera</taxon>
        <taxon>Hemiptera</taxon>
        <taxon>Heteroptera</taxon>
        <taxon>Panheteroptera</taxon>
        <taxon>Cimicomorpha</taxon>
        <taxon>Reduviidae</taxon>
        <taxon>Harpactorinae</taxon>
        <taxon>Harpactorini</taxon>
        <taxon>Rhynocoris</taxon>
    </lineage>
</organism>
<name>A0AAW1D0L0_9HEMI</name>
<keyword evidence="1" id="KW-0472">Membrane</keyword>
<comment type="caution">
    <text evidence="2">The sequence shown here is derived from an EMBL/GenBank/DDBJ whole genome shotgun (WGS) entry which is preliminary data.</text>
</comment>
<evidence type="ECO:0000256" key="1">
    <source>
        <dbReference type="SAM" id="Phobius"/>
    </source>
</evidence>
<reference evidence="2 3" key="1">
    <citation type="submission" date="2022-12" db="EMBL/GenBank/DDBJ databases">
        <title>Chromosome-level genome assembly of true bugs.</title>
        <authorList>
            <person name="Ma L."/>
            <person name="Li H."/>
        </authorList>
    </citation>
    <scope>NUCLEOTIDE SEQUENCE [LARGE SCALE GENOMIC DNA]</scope>
    <source>
        <strain evidence="2">Lab_2022b</strain>
    </source>
</reference>
<dbReference type="EMBL" id="JAPXFL010000007">
    <property type="protein sequence ID" value="KAK9504531.1"/>
    <property type="molecule type" value="Genomic_DNA"/>
</dbReference>
<gene>
    <name evidence="2" type="ORF">O3M35_010847</name>
</gene>
<evidence type="ECO:0000313" key="3">
    <source>
        <dbReference type="Proteomes" id="UP001461498"/>
    </source>
</evidence>
<feature type="transmembrane region" description="Helical" evidence="1">
    <location>
        <begin position="71"/>
        <end position="90"/>
    </location>
</feature>
<proteinExistence type="predicted"/>
<dbReference type="Proteomes" id="UP001461498">
    <property type="component" value="Unassembled WGS sequence"/>
</dbReference>
<sequence>MLGNCPQKNILLVTRRHHRVKHAILEQLRNLGFYCHATEVYAVNSERTARFADIVAFHCDRRRAFILETTTRFKFVYYFFFFFFFCKRAFSP</sequence>